<name>A0AAV4SCB3_CAEEX</name>
<comment type="caution">
    <text evidence="2">The sequence shown here is derived from an EMBL/GenBank/DDBJ whole genome shotgun (WGS) entry which is preliminary data.</text>
</comment>
<evidence type="ECO:0000313" key="2">
    <source>
        <dbReference type="EMBL" id="GIY30786.1"/>
    </source>
</evidence>
<evidence type="ECO:0000256" key="1">
    <source>
        <dbReference type="SAM" id="MobiDB-lite"/>
    </source>
</evidence>
<protein>
    <submittedName>
        <fullName evidence="2">Uncharacterized protein</fullName>
    </submittedName>
</protein>
<feature type="region of interest" description="Disordered" evidence="1">
    <location>
        <begin position="1"/>
        <end position="27"/>
    </location>
</feature>
<dbReference type="Proteomes" id="UP001054945">
    <property type="component" value="Unassembled WGS sequence"/>
</dbReference>
<evidence type="ECO:0000313" key="3">
    <source>
        <dbReference type="Proteomes" id="UP001054945"/>
    </source>
</evidence>
<proteinExistence type="predicted"/>
<gene>
    <name evidence="2" type="ORF">CEXT_111451</name>
</gene>
<keyword evidence="3" id="KW-1185">Reference proteome</keyword>
<organism evidence="2 3">
    <name type="scientific">Caerostris extrusa</name>
    <name type="common">Bark spider</name>
    <name type="synonym">Caerostris bankana</name>
    <dbReference type="NCBI Taxonomy" id="172846"/>
    <lineage>
        <taxon>Eukaryota</taxon>
        <taxon>Metazoa</taxon>
        <taxon>Ecdysozoa</taxon>
        <taxon>Arthropoda</taxon>
        <taxon>Chelicerata</taxon>
        <taxon>Arachnida</taxon>
        <taxon>Araneae</taxon>
        <taxon>Araneomorphae</taxon>
        <taxon>Entelegynae</taxon>
        <taxon>Araneoidea</taxon>
        <taxon>Araneidae</taxon>
        <taxon>Caerostris</taxon>
    </lineage>
</organism>
<dbReference type="EMBL" id="BPLR01009277">
    <property type="protein sequence ID" value="GIY30786.1"/>
    <property type="molecule type" value="Genomic_DNA"/>
</dbReference>
<accession>A0AAV4SCB3</accession>
<sequence length="99" mass="11867">MKQQLRKRKEQNSNNKPKRKRSTLLSKGLFAEEKDGDRYEYRSWAVDWTRAKGRFIRMLMERSLMRFLYTRHSPSSSTTLNPAEMYRVASLNADDYFGH</sequence>
<dbReference type="AlphaFoldDB" id="A0AAV4SCB3"/>
<reference evidence="2 3" key="1">
    <citation type="submission" date="2021-06" db="EMBL/GenBank/DDBJ databases">
        <title>Caerostris extrusa draft genome.</title>
        <authorList>
            <person name="Kono N."/>
            <person name="Arakawa K."/>
        </authorList>
    </citation>
    <scope>NUCLEOTIDE SEQUENCE [LARGE SCALE GENOMIC DNA]</scope>
</reference>